<reference evidence="4" key="1">
    <citation type="journal article" date="2021" name="PeerJ">
        <title>Extensive microbial diversity within the chicken gut microbiome revealed by metagenomics and culture.</title>
        <authorList>
            <person name="Gilroy R."/>
            <person name="Ravi A."/>
            <person name="Getino M."/>
            <person name="Pursley I."/>
            <person name="Horton D.L."/>
            <person name="Alikhan N.F."/>
            <person name="Baker D."/>
            <person name="Gharbi K."/>
            <person name="Hall N."/>
            <person name="Watson M."/>
            <person name="Adriaenssens E.M."/>
            <person name="Foster-Nyarko E."/>
            <person name="Jarju S."/>
            <person name="Secka A."/>
            <person name="Antonio M."/>
            <person name="Oren A."/>
            <person name="Chaudhuri R.R."/>
            <person name="La Ragione R."/>
            <person name="Hildebrand F."/>
            <person name="Pallen M.J."/>
        </authorList>
    </citation>
    <scope>NUCLEOTIDE SEQUENCE</scope>
    <source>
        <strain evidence="4">ChiHjej8B7-25341</strain>
    </source>
</reference>
<dbReference type="PANTHER" id="PTHR43877:SF5">
    <property type="entry name" value="BLL8307 PROTEIN"/>
    <property type="match status" value="1"/>
</dbReference>
<dbReference type="InterPro" id="IPR016181">
    <property type="entry name" value="Acyl_CoA_acyltransferase"/>
</dbReference>
<dbReference type="EMBL" id="DWUW01000155">
    <property type="protein sequence ID" value="HJD31395.1"/>
    <property type="molecule type" value="Genomic_DNA"/>
</dbReference>
<keyword evidence="2" id="KW-0012">Acyltransferase</keyword>
<comment type="caution">
    <text evidence="4">The sequence shown here is derived from an EMBL/GenBank/DDBJ whole genome shotgun (WGS) entry which is preliminary data.</text>
</comment>
<dbReference type="PROSITE" id="PS51186">
    <property type="entry name" value="GNAT"/>
    <property type="match status" value="1"/>
</dbReference>
<dbReference type="PANTHER" id="PTHR43877">
    <property type="entry name" value="AMINOALKYLPHOSPHONATE N-ACETYLTRANSFERASE-RELATED-RELATED"/>
    <property type="match status" value="1"/>
</dbReference>
<protein>
    <submittedName>
        <fullName evidence="4">GNAT family N-acetyltransferase</fullName>
    </submittedName>
</protein>
<keyword evidence="1" id="KW-0808">Transferase</keyword>
<dbReference type="SUPFAM" id="SSF55729">
    <property type="entry name" value="Acyl-CoA N-acyltransferases (Nat)"/>
    <property type="match status" value="1"/>
</dbReference>
<dbReference type="GO" id="GO:0016747">
    <property type="term" value="F:acyltransferase activity, transferring groups other than amino-acyl groups"/>
    <property type="evidence" value="ECO:0007669"/>
    <property type="project" value="InterPro"/>
</dbReference>
<name>A0A9D2QXD5_9FIRM</name>
<dbReference type="InterPro" id="IPR050832">
    <property type="entry name" value="Bact_Acetyltransf"/>
</dbReference>
<evidence type="ECO:0000313" key="4">
    <source>
        <dbReference type="EMBL" id="HJD31395.1"/>
    </source>
</evidence>
<feature type="domain" description="N-acetyltransferase" evidence="3">
    <location>
        <begin position="5"/>
        <end position="159"/>
    </location>
</feature>
<dbReference type="Pfam" id="PF13508">
    <property type="entry name" value="Acetyltransf_7"/>
    <property type="match status" value="1"/>
</dbReference>
<dbReference type="Gene3D" id="3.40.630.30">
    <property type="match status" value="1"/>
</dbReference>
<dbReference type="AlphaFoldDB" id="A0A9D2QXD5"/>
<evidence type="ECO:0000256" key="2">
    <source>
        <dbReference type="ARBA" id="ARBA00023315"/>
    </source>
</evidence>
<evidence type="ECO:0000313" key="5">
    <source>
        <dbReference type="Proteomes" id="UP000823851"/>
    </source>
</evidence>
<dbReference type="Proteomes" id="UP000823851">
    <property type="component" value="Unassembled WGS sequence"/>
</dbReference>
<accession>A0A9D2QXD5</accession>
<dbReference type="InterPro" id="IPR000182">
    <property type="entry name" value="GNAT_dom"/>
</dbReference>
<reference evidence="4" key="2">
    <citation type="submission" date="2021-04" db="EMBL/GenBank/DDBJ databases">
        <authorList>
            <person name="Gilroy R."/>
        </authorList>
    </citation>
    <scope>NUCLEOTIDE SEQUENCE</scope>
    <source>
        <strain evidence="4">ChiHjej8B7-25341</strain>
    </source>
</reference>
<dbReference type="CDD" id="cd04301">
    <property type="entry name" value="NAT_SF"/>
    <property type="match status" value="1"/>
</dbReference>
<evidence type="ECO:0000256" key="1">
    <source>
        <dbReference type="ARBA" id="ARBA00022679"/>
    </source>
</evidence>
<organism evidence="4 5">
    <name type="scientific">Candidatus Eisenbergiella stercorigallinarum</name>
    <dbReference type="NCBI Taxonomy" id="2838557"/>
    <lineage>
        <taxon>Bacteria</taxon>
        <taxon>Bacillati</taxon>
        <taxon>Bacillota</taxon>
        <taxon>Clostridia</taxon>
        <taxon>Lachnospirales</taxon>
        <taxon>Lachnospiraceae</taxon>
        <taxon>Eisenbergiella</taxon>
    </lineage>
</organism>
<proteinExistence type="predicted"/>
<sequence length="170" mass="19694">MEYETAVRQVTEAETRRRIARTILEALPDWFGIRESREEYINASGTWTFFAAYRQGSPAGFLCLKETGKATAELAVMGVLSEYHRQGIGRALFEAAREEAVRRGYRFLQVKTVAMGYYETYDRTNRFYQSMGFQEFEVFPELWDRANPCQVYVMGLEGALGKETNEYRSL</sequence>
<gene>
    <name evidence="4" type="ORF">H9912_05575</name>
</gene>
<evidence type="ECO:0000259" key="3">
    <source>
        <dbReference type="PROSITE" id="PS51186"/>
    </source>
</evidence>